<evidence type="ECO:0000259" key="10">
    <source>
        <dbReference type="Pfam" id="PF00294"/>
    </source>
</evidence>
<dbReference type="GO" id="GO:0004747">
    <property type="term" value="F:ribokinase activity"/>
    <property type="evidence" value="ECO:0007669"/>
    <property type="project" value="InterPro"/>
</dbReference>
<dbReference type="GO" id="GO:0006014">
    <property type="term" value="P:D-ribose metabolic process"/>
    <property type="evidence" value="ECO:0007669"/>
    <property type="project" value="InterPro"/>
</dbReference>
<keyword evidence="12" id="KW-1185">Reference proteome</keyword>
<sequence>MKLRSTSKSTGYGVIAVVGGAIMDLVYETERMPRLDESVDALSLAYKPGGKGSNTAIAIYRGQRNKPTPPTGPAGSVASPAKQGSSSSGAGVKKQEDVRVYLNTAVGNDHFGKELMRSLQQNGVDTSGIETLEGSQTGTCSVFVERFSRNGRDIGFPGANTDWQPGYKDSVECLAGGNKPDLIVVHLENDRKVVESILATANRHGVDTILNPSPVYALLEPTYKTVTHLLLNEVEVEDLADVPKELATEEAMLKACEHFMERGVKHVVITLGERGAYYATAGAHGLVEAVDVDEEDMKDSTGAGDTFVGTYALECVQQKRGRSPWDIRKAVEKGCKAAAKTLQQLGAQDAIPWADEV</sequence>
<keyword evidence="1" id="KW-0808">Transferase</keyword>
<evidence type="ECO:0000256" key="9">
    <source>
        <dbReference type="SAM" id="MobiDB-lite"/>
    </source>
</evidence>
<dbReference type="Pfam" id="PF00294">
    <property type="entry name" value="PfkB"/>
    <property type="match status" value="1"/>
</dbReference>
<evidence type="ECO:0000256" key="8">
    <source>
        <dbReference type="ARBA" id="ARBA00023277"/>
    </source>
</evidence>
<keyword evidence="6" id="KW-0460">Magnesium</keyword>
<protein>
    <recommendedName>
        <fullName evidence="10">Carbohydrate kinase PfkB domain-containing protein</fullName>
    </recommendedName>
</protein>
<dbReference type="OrthoDB" id="415590at2759"/>
<evidence type="ECO:0000256" key="3">
    <source>
        <dbReference type="ARBA" id="ARBA00022741"/>
    </source>
</evidence>
<dbReference type="InterPro" id="IPR011611">
    <property type="entry name" value="PfkB_dom"/>
</dbReference>
<evidence type="ECO:0000256" key="5">
    <source>
        <dbReference type="ARBA" id="ARBA00022840"/>
    </source>
</evidence>
<keyword evidence="8" id="KW-0119">Carbohydrate metabolism</keyword>
<evidence type="ECO:0000313" key="12">
    <source>
        <dbReference type="Proteomes" id="UP000309340"/>
    </source>
</evidence>
<dbReference type="GO" id="GO:0046872">
    <property type="term" value="F:metal ion binding"/>
    <property type="evidence" value="ECO:0007669"/>
    <property type="project" value="UniProtKB-KW"/>
</dbReference>
<dbReference type="AlphaFoldDB" id="A0A4U0XDL2"/>
<evidence type="ECO:0000256" key="7">
    <source>
        <dbReference type="ARBA" id="ARBA00022958"/>
    </source>
</evidence>
<dbReference type="PANTHER" id="PTHR10584">
    <property type="entry name" value="SUGAR KINASE"/>
    <property type="match status" value="1"/>
</dbReference>
<dbReference type="InterPro" id="IPR029056">
    <property type="entry name" value="Ribokinase-like"/>
</dbReference>
<dbReference type="GO" id="GO:0005524">
    <property type="term" value="F:ATP binding"/>
    <property type="evidence" value="ECO:0007669"/>
    <property type="project" value="UniProtKB-KW"/>
</dbReference>
<keyword evidence="7" id="KW-0630">Potassium</keyword>
<evidence type="ECO:0000256" key="4">
    <source>
        <dbReference type="ARBA" id="ARBA00022777"/>
    </source>
</evidence>
<proteinExistence type="predicted"/>
<keyword evidence="5" id="KW-0067">ATP-binding</keyword>
<gene>
    <name evidence="11" type="ORF">B0A55_05980</name>
</gene>
<reference evidence="11 12" key="1">
    <citation type="submission" date="2017-03" db="EMBL/GenBank/DDBJ databases">
        <title>Genomes of endolithic fungi from Antarctica.</title>
        <authorList>
            <person name="Coleine C."/>
            <person name="Masonjones S."/>
            <person name="Stajich J.E."/>
        </authorList>
    </citation>
    <scope>NUCLEOTIDE SEQUENCE [LARGE SCALE GENOMIC DNA]</scope>
    <source>
        <strain evidence="11 12">CCFEE 5184</strain>
    </source>
</reference>
<dbReference type="Proteomes" id="UP000309340">
    <property type="component" value="Unassembled WGS sequence"/>
</dbReference>
<dbReference type="PANTHER" id="PTHR10584:SF166">
    <property type="entry name" value="RIBOKINASE"/>
    <property type="match status" value="1"/>
</dbReference>
<feature type="region of interest" description="Disordered" evidence="9">
    <location>
        <begin position="62"/>
        <end position="93"/>
    </location>
</feature>
<keyword evidence="2" id="KW-0479">Metal-binding</keyword>
<dbReference type="SUPFAM" id="SSF53613">
    <property type="entry name" value="Ribokinase-like"/>
    <property type="match status" value="1"/>
</dbReference>
<dbReference type="InterPro" id="IPR002139">
    <property type="entry name" value="Ribo/fructo_kinase"/>
</dbReference>
<evidence type="ECO:0000256" key="6">
    <source>
        <dbReference type="ARBA" id="ARBA00022842"/>
    </source>
</evidence>
<evidence type="ECO:0000256" key="2">
    <source>
        <dbReference type="ARBA" id="ARBA00022723"/>
    </source>
</evidence>
<keyword evidence="3" id="KW-0547">Nucleotide-binding</keyword>
<name>A0A4U0XDL2_9PEZI</name>
<accession>A0A4U0XDL2</accession>
<dbReference type="CDD" id="cd01174">
    <property type="entry name" value="ribokinase"/>
    <property type="match status" value="1"/>
</dbReference>
<dbReference type="STRING" id="329884.A0A4U0XDL2"/>
<comment type="caution">
    <text evidence="11">The sequence shown here is derived from an EMBL/GenBank/DDBJ whole genome shotgun (WGS) entry which is preliminary data.</text>
</comment>
<feature type="domain" description="Carbohydrate kinase PfkB" evidence="10">
    <location>
        <begin position="98"/>
        <end position="353"/>
    </location>
</feature>
<keyword evidence="4" id="KW-0418">Kinase</keyword>
<dbReference type="Gene3D" id="3.40.1190.20">
    <property type="match status" value="1"/>
</dbReference>
<dbReference type="PRINTS" id="PR00990">
    <property type="entry name" value="RIBOKINASE"/>
</dbReference>
<evidence type="ECO:0000256" key="1">
    <source>
        <dbReference type="ARBA" id="ARBA00022679"/>
    </source>
</evidence>
<evidence type="ECO:0000313" key="11">
    <source>
        <dbReference type="EMBL" id="TKA72635.1"/>
    </source>
</evidence>
<dbReference type="EMBL" id="NAJQ01000301">
    <property type="protein sequence ID" value="TKA72635.1"/>
    <property type="molecule type" value="Genomic_DNA"/>
</dbReference>
<dbReference type="InterPro" id="IPR011877">
    <property type="entry name" value="Ribokinase"/>
</dbReference>
<organism evidence="11 12">
    <name type="scientific">Friedmanniomyces simplex</name>
    <dbReference type="NCBI Taxonomy" id="329884"/>
    <lineage>
        <taxon>Eukaryota</taxon>
        <taxon>Fungi</taxon>
        <taxon>Dikarya</taxon>
        <taxon>Ascomycota</taxon>
        <taxon>Pezizomycotina</taxon>
        <taxon>Dothideomycetes</taxon>
        <taxon>Dothideomycetidae</taxon>
        <taxon>Mycosphaerellales</taxon>
        <taxon>Teratosphaeriaceae</taxon>
        <taxon>Friedmanniomyces</taxon>
    </lineage>
</organism>